<evidence type="ECO:0000313" key="1">
    <source>
        <dbReference type="EMBL" id="ULP44273.1"/>
    </source>
</evidence>
<organism evidence="1 2">
    <name type="scientific">Mycobacterium lentiflavum</name>
    <dbReference type="NCBI Taxonomy" id="141349"/>
    <lineage>
        <taxon>Bacteria</taxon>
        <taxon>Bacillati</taxon>
        <taxon>Actinomycetota</taxon>
        <taxon>Actinomycetes</taxon>
        <taxon>Mycobacteriales</taxon>
        <taxon>Mycobacteriaceae</taxon>
        <taxon>Mycobacterium</taxon>
        <taxon>Mycobacterium simiae complex</taxon>
    </lineage>
</organism>
<dbReference type="EMBL" id="CP092423">
    <property type="protein sequence ID" value="ULP44273.1"/>
    <property type="molecule type" value="Genomic_DNA"/>
</dbReference>
<accession>A0ABY3UXH3</accession>
<proteinExistence type="predicted"/>
<reference evidence="1" key="1">
    <citation type="submission" date="2022-08" db="EMBL/GenBank/DDBJ databases">
        <title>Complete genome sequence of 14 non-tuberculosis mycobacteria type-strains.</title>
        <authorList>
            <person name="Igarashi Y."/>
            <person name="Osugi A."/>
            <person name="Mitarai S."/>
        </authorList>
    </citation>
    <scope>NUCLEOTIDE SEQUENCE</scope>
    <source>
        <strain evidence="1">ATCC 51985</strain>
    </source>
</reference>
<sequence length="75" mass="8374">MNQKNKTDAPILLRPELLTFSPIKADGQHVLRIIIHTGNLGKFVFPVAPTQAKALSDTLLDYVGQVSEYDRQQLV</sequence>
<dbReference type="Proteomes" id="UP001055171">
    <property type="component" value="Chromosome"/>
</dbReference>
<keyword evidence="2" id="KW-1185">Reference proteome</keyword>
<gene>
    <name evidence="1" type="ORF">MJO58_10205</name>
</gene>
<evidence type="ECO:0008006" key="3">
    <source>
        <dbReference type="Google" id="ProtNLM"/>
    </source>
</evidence>
<dbReference type="RefSeq" id="WP_239722755.1">
    <property type="nucleotide sequence ID" value="NZ_CP092423.2"/>
</dbReference>
<evidence type="ECO:0000313" key="2">
    <source>
        <dbReference type="Proteomes" id="UP001055171"/>
    </source>
</evidence>
<protein>
    <recommendedName>
        <fullName evidence="3">DUF1795 domain-containing protein</fullName>
    </recommendedName>
</protein>
<name>A0ABY3UXH3_MYCLN</name>